<evidence type="ECO:0000313" key="2">
    <source>
        <dbReference type="EMBL" id="KAB2613224.1"/>
    </source>
</evidence>
<reference evidence="3" key="2">
    <citation type="submission" date="2019-10" db="EMBL/GenBank/DDBJ databases">
        <title>A de novo genome assembly of a pear dwarfing rootstock.</title>
        <authorList>
            <person name="Wang F."/>
            <person name="Wang J."/>
            <person name="Li S."/>
            <person name="Zhang Y."/>
            <person name="Fang M."/>
            <person name="Ma L."/>
            <person name="Zhao Y."/>
            <person name="Jiang S."/>
        </authorList>
    </citation>
    <scope>NUCLEOTIDE SEQUENCE [LARGE SCALE GENOMIC DNA]</scope>
</reference>
<organism evidence="2 3">
    <name type="scientific">Pyrus ussuriensis x Pyrus communis</name>
    <dbReference type="NCBI Taxonomy" id="2448454"/>
    <lineage>
        <taxon>Eukaryota</taxon>
        <taxon>Viridiplantae</taxon>
        <taxon>Streptophyta</taxon>
        <taxon>Embryophyta</taxon>
        <taxon>Tracheophyta</taxon>
        <taxon>Spermatophyta</taxon>
        <taxon>Magnoliopsida</taxon>
        <taxon>eudicotyledons</taxon>
        <taxon>Gunneridae</taxon>
        <taxon>Pentapetalae</taxon>
        <taxon>rosids</taxon>
        <taxon>fabids</taxon>
        <taxon>Rosales</taxon>
        <taxon>Rosaceae</taxon>
        <taxon>Amygdaloideae</taxon>
        <taxon>Maleae</taxon>
        <taxon>Pyrus</taxon>
    </lineage>
</organism>
<feature type="compositionally biased region" description="Acidic residues" evidence="1">
    <location>
        <begin position="13"/>
        <end position="23"/>
    </location>
</feature>
<keyword evidence="3" id="KW-1185">Reference proteome</keyword>
<reference evidence="2 3" key="1">
    <citation type="submission" date="2019-09" db="EMBL/GenBank/DDBJ databases">
        <authorList>
            <person name="Ou C."/>
        </authorList>
    </citation>
    <scope>NUCLEOTIDE SEQUENCE [LARGE SCALE GENOMIC DNA]</scope>
    <source>
        <strain evidence="2">S2</strain>
        <tissue evidence="2">Leaf</tissue>
    </source>
</reference>
<feature type="region of interest" description="Disordered" evidence="1">
    <location>
        <begin position="1"/>
        <end position="33"/>
    </location>
</feature>
<accession>A0A5N5GR49</accession>
<dbReference type="AlphaFoldDB" id="A0A5N5GR49"/>
<gene>
    <name evidence="2" type="ORF">D8674_035540</name>
</gene>
<dbReference type="EMBL" id="SMOL01000458">
    <property type="protein sequence ID" value="KAB2613224.1"/>
    <property type="molecule type" value="Genomic_DNA"/>
</dbReference>
<proteinExistence type="predicted"/>
<evidence type="ECO:0000256" key="1">
    <source>
        <dbReference type="SAM" id="MobiDB-lite"/>
    </source>
</evidence>
<name>A0A5N5GR49_9ROSA</name>
<protein>
    <submittedName>
        <fullName evidence="2">S ribonuclease</fullName>
    </submittedName>
</protein>
<comment type="caution">
    <text evidence="2">The sequence shown here is derived from an EMBL/GenBank/DDBJ whole genome shotgun (WGS) entry which is preliminary data.</text>
</comment>
<sequence length="199" mass="22777">MEVGTDLKSNYKEDEELLNEEEEHTQPMARVETPSLQAPITLTPSNLGKVVPKLIIANPVPLNVPIPYRFLNSKEEEEGEKDILEAVPKVQSMEYQEFVKEDVLEANNPKEVEFDDIGQVITITCNLTKSNIPETFKAVVFVIEFLSEHTGKPPPRISIFFYTDMLLMIQAPTLEFKPLPDHLKYHLPFRDKFHVMGPK</sequence>
<dbReference type="Proteomes" id="UP000327157">
    <property type="component" value="Chromosome 9"/>
</dbReference>
<reference evidence="2 3" key="3">
    <citation type="submission" date="2019-11" db="EMBL/GenBank/DDBJ databases">
        <title>A de novo genome assembly of a pear dwarfing rootstock.</title>
        <authorList>
            <person name="Wang F."/>
            <person name="Wang J."/>
            <person name="Li S."/>
            <person name="Zhang Y."/>
            <person name="Fang M."/>
            <person name="Ma L."/>
            <person name="Zhao Y."/>
            <person name="Jiang S."/>
        </authorList>
    </citation>
    <scope>NUCLEOTIDE SEQUENCE [LARGE SCALE GENOMIC DNA]</scope>
    <source>
        <strain evidence="2">S2</strain>
        <tissue evidence="2">Leaf</tissue>
    </source>
</reference>
<evidence type="ECO:0000313" key="3">
    <source>
        <dbReference type="Proteomes" id="UP000327157"/>
    </source>
</evidence>